<evidence type="ECO:0000256" key="3">
    <source>
        <dbReference type="ARBA" id="ARBA00022630"/>
    </source>
</evidence>
<dbReference type="OrthoDB" id="9802447at2"/>
<evidence type="ECO:0000256" key="2">
    <source>
        <dbReference type="ARBA" id="ARBA00009347"/>
    </source>
</evidence>
<protein>
    <recommendedName>
        <fullName evidence="11">Acyl-CoA dehydrogenase</fullName>
    </recommendedName>
</protein>
<dbReference type="Pfam" id="PF02770">
    <property type="entry name" value="Acyl-CoA_dh_M"/>
    <property type="match status" value="1"/>
</dbReference>
<keyword evidence="5" id="KW-0560">Oxidoreductase</keyword>
<organism evidence="9 10">
    <name type="scientific">Vagococcus teuberi</name>
    <dbReference type="NCBI Taxonomy" id="519472"/>
    <lineage>
        <taxon>Bacteria</taxon>
        <taxon>Bacillati</taxon>
        <taxon>Bacillota</taxon>
        <taxon>Bacilli</taxon>
        <taxon>Lactobacillales</taxon>
        <taxon>Enterococcaceae</taxon>
        <taxon>Vagococcus</taxon>
    </lineage>
</organism>
<dbReference type="PANTHER" id="PTHR43884:SF12">
    <property type="entry name" value="ISOVALERYL-COA DEHYDROGENASE, MITOCHONDRIAL-RELATED"/>
    <property type="match status" value="1"/>
</dbReference>
<feature type="domain" description="Acyl-CoA dehydrogenase/oxidase C-terminal" evidence="6">
    <location>
        <begin position="222"/>
        <end position="365"/>
    </location>
</feature>
<dbReference type="Gene3D" id="1.20.140.10">
    <property type="entry name" value="Butyryl-CoA Dehydrogenase, subunit A, domain 3"/>
    <property type="match status" value="1"/>
</dbReference>
<dbReference type="SUPFAM" id="SSF47203">
    <property type="entry name" value="Acyl-CoA dehydrogenase C-terminal domain-like"/>
    <property type="match status" value="1"/>
</dbReference>
<evidence type="ECO:0000313" key="10">
    <source>
        <dbReference type="Proteomes" id="UP000191200"/>
    </source>
</evidence>
<dbReference type="RefSeq" id="WP_071457416.1">
    <property type="nucleotide sequence ID" value="NZ_CP017267.1"/>
</dbReference>
<keyword evidence="4 5" id="KW-0274">FAD</keyword>
<comment type="similarity">
    <text evidence="2 5">Belongs to the acyl-CoA dehydrogenase family.</text>
</comment>
<dbReference type="InterPro" id="IPR046373">
    <property type="entry name" value="Acyl-CoA_Oxase/DH_mid-dom_sf"/>
</dbReference>
<dbReference type="InterPro" id="IPR006091">
    <property type="entry name" value="Acyl-CoA_Oxase/DH_mid-dom"/>
</dbReference>
<dbReference type="InterPro" id="IPR037069">
    <property type="entry name" value="AcylCoA_DH/ox_N_sf"/>
</dbReference>
<dbReference type="Gene3D" id="1.10.540.10">
    <property type="entry name" value="Acyl-CoA dehydrogenase/oxidase, N-terminal domain"/>
    <property type="match status" value="1"/>
</dbReference>
<accession>A0A1J0A7A7</accession>
<evidence type="ECO:0000259" key="8">
    <source>
        <dbReference type="Pfam" id="PF02771"/>
    </source>
</evidence>
<sequence>MDKRHELVLQVTDYSHQELAKAARYYDTVDKFPEEQMIHLFSLAILPSLYKNLNDLTYHDYLSVIRLVSKNFPALGSILLTQESHCVWPISTFGTTQQKERYLEKALHGEIYGCFALNEPITGSEIEEMKTVAHQTETGWVLSGNKDYISNSPIASVLLIAAKTIALDGTQGYAIFVIDKKTNGLKVGELEEKMGIKALPVASVQLDKVQLTDDNLLGGVVNGLPQIDSILNRNRLAVAAQSLGIAGGALDRGLKYVSYNRNLGKRLIDMASIQYKLADIETGIYSARSLLMQVINSRQEQDERMVAMTKLTASNLAIETTESIINMSGGYGYMRNNDIERFVRDAKITAIYGSSSDRLRSIIAKPWVNKKCKVKEE</sequence>
<dbReference type="InterPro" id="IPR009100">
    <property type="entry name" value="AcylCoA_DH/oxidase_NM_dom_sf"/>
</dbReference>
<keyword evidence="3 5" id="KW-0285">Flavoprotein</keyword>
<comment type="cofactor">
    <cofactor evidence="1 5">
        <name>FAD</name>
        <dbReference type="ChEBI" id="CHEBI:57692"/>
    </cofactor>
</comment>
<keyword evidence="10" id="KW-1185">Reference proteome</keyword>
<evidence type="ECO:0000313" key="9">
    <source>
        <dbReference type="EMBL" id="APB31812.1"/>
    </source>
</evidence>
<reference evidence="9 10" key="1">
    <citation type="submission" date="2016-09" db="EMBL/GenBank/DDBJ databases">
        <title>Vagococcus teuberi sp. nov., isolated from the Malian artisanal sour milk fene.</title>
        <authorList>
            <person name="Wullschleger S."/>
            <person name="Seifert C."/>
            <person name="Baumgartner S."/>
            <person name="Lacroix C."/>
            <person name="Bonfoh B."/>
            <person name="Stevens M.J."/>
            <person name="Meile L."/>
        </authorList>
    </citation>
    <scope>NUCLEOTIDE SEQUENCE [LARGE SCALE GENOMIC DNA]</scope>
    <source>
        <strain evidence="9 10">DSM 21459</strain>
    </source>
</reference>
<feature type="domain" description="Acyl-CoA oxidase/dehydrogenase middle" evidence="7">
    <location>
        <begin position="114"/>
        <end position="209"/>
    </location>
</feature>
<feature type="domain" description="Acyl-CoA dehydrogenase/oxidase N-terminal" evidence="8">
    <location>
        <begin position="5"/>
        <end position="110"/>
    </location>
</feature>
<dbReference type="Pfam" id="PF00441">
    <property type="entry name" value="Acyl-CoA_dh_1"/>
    <property type="match status" value="1"/>
</dbReference>
<evidence type="ECO:0000256" key="1">
    <source>
        <dbReference type="ARBA" id="ARBA00001974"/>
    </source>
</evidence>
<evidence type="ECO:0000259" key="7">
    <source>
        <dbReference type="Pfam" id="PF02770"/>
    </source>
</evidence>
<evidence type="ECO:0000259" key="6">
    <source>
        <dbReference type="Pfam" id="PF00441"/>
    </source>
</evidence>
<dbReference type="PANTHER" id="PTHR43884">
    <property type="entry name" value="ACYL-COA DEHYDROGENASE"/>
    <property type="match status" value="1"/>
</dbReference>
<dbReference type="Gene3D" id="2.40.110.10">
    <property type="entry name" value="Butyryl-CoA Dehydrogenase, subunit A, domain 2"/>
    <property type="match status" value="1"/>
</dbReference>
<dbReference type="KEGG" id="vte:BHY08_08270"/>
<dbReference type="InterPro" id="IPR036250">
    <property type="entry name" value="AcylCo_DH-like_C"/>
</dbReference>
<name>A0A1J0A7A7_9ENTE</name>
<proteinExistence type="inferred from homology"/>
<dbReference type="Pfam" id="PF02771">
    <property type="entry name" value="Acyl-CoA_dh_N"/>
    <property type="match status" value="1"/>
</dbReference>
<dbReference type="STRING" id="519472.BHY08_08270"/>
<dbReference type="Proteomes" id="UP000191200">
    <property type="component" value="Chromosome"/>
</dbReference>
<dbReference type="EMBL" id="CP017267">
    <property type="protein sequence ID" value="APB31812.1"/>
    <property type="molecule type" value="Genomic_DNA"/>
</dbReference>
<evidence type="ECO:0008006" key="11">
    <source>
        <dbReference type="Google" id="ProtNLM"/>
    </source>
</evidence>
<dbReference type="SUPFAM" id="SSF56645">
    <property type="entry name" value="Acyl-CoA dehydrogenase NM domain-like"/>
    <property type="match status" value="1"/>
</dbReference>
<dbReference type="AlphaFoldDB" id="A0A1J0A7A7"/>
<dbReference type="InterPro" id="IPR013786">
    <property type="entry name" value="AcylCoA_DH/ox_N"/>
</dbReference>
<evidence type="ECO:0000256" key="5">
    <source>
        <dbReference type="RuleBase" id="RU362125"/>
    </source>
</evidence>
<dbReference type="GO" id="GO:0050660">
    <property type="term" value="F:flavin adenine dinucleotide binding"/>
    <property type="evidence" value="ECO:0007669"/>
    <property type="project" value="InterPro"/>
</dbReference>
<evidence type="ECO:0000256" key="4">
    <source>
        <dbReference type="ARBA" id="ARBA00022827"/>
    </source>
</evidence>
<dbReference type="GO" id="GO:0003995">
    <property type="term" value="F:acyl-CoA dehydrogenase activity"/>
    <property type="evidence" value="ECO:0007669"/>
    <property type="project" value="TreeGrafter"/>
</dbReference>
<dbReference type="InterPro" id="IPR009075">
    <property type="entry name" value="AcylCo_DH/oxidase_C"/>
</dbReference>
<gene>
    <name evidence="9" type="ORF">BHY08_08270</name>
</gene>